<evidence type="ECO:0000256" key="3">
    <source>
        <dbReference type="ARBA" id="ARBA00023002"/>
    </source>
</evidence>
<evidence type="ECO:0000313" key="8">
    <source>
        <dbReference type="Proteomes" id="UP000544052"/>
    </source>
</evidence>
<accession>A0A7W3TY85</accession>
<sequence length="200" mass="22556">MQSKFNETSAKRRSIYALGDNITISPDEIFDLVKTTVRNSPSAFNSQTVRAVVLFGKNSDKVWDIVEETLQNIVKDPTAFQKTKDKIATFRAGYGTILFLTDTKIVHQLEEQFPSYADNFKDWSEQALGGAQQAVWTALAEYNIGASLQHYNPLIDEAIHQAFDLPETWKLRAEMPFGSIEAPAGEKDYLDDEAVFKLIK</sequence>
<proteinExistence type="predicted"/>
<dbReference type="CDD" id="cd02140">
    <property type="entry name" value="Frm2-like"/>
    <property type="match status" value="1"/>
</dbReference>
<reference evidence="7 8" key="1">
    <citation type="submission" date="2020-07" db="EMBL/GenBank/DDBJ databases">
        <title>Description of Limosilactobacillus balticus sp. nov., Limosilactobacillus agrestis sp. nov., Limosilactobacillus albertensis sp. nov., Limosilactobacillus rudii sp. nov., Limosilactobacillus fastidiosus sp. nov., five novel Limosilactobacillus species isolated from the vertebrate gastrointestinal tract, and proposal of 6 subspecies of Limosilactobacillus reuteri adapted to the gastrointestinal tract of specific vertebrate hosts.</title>
        <authorList>
            <person name="Li F."/>
            <person name="Cheng C."/>
            <person name="Zheng J."/>
            <person name="Quevedo R.M."/>
            <person name="Li J."/>
            <person name="Roos S."/>
            <person name="Gaenzle M.G."/>
            <person name="Walter J."/>
        </authorList>
    </citation>
    <scope>NUCLEOTIDE SEQUENCE [LARGE SCALE GENOMIC DNA]</scope>
    <source>
        <strain evidence="6 7">WF-MA3-C</strain>
        <strain evidence="5 8">WF-MO7-1</strain>
    </source>
</reference>
<dbReference type="PANTHER" id="PTHR43035">
    <property type="entry name" value="FATTY ACID REPRESSION MUTANT PROTEIN 2-RELATED"/>
    <property type="match status" value="1"/>
</dbReference>
<gene>
    <name evidence="6" type="ORF">H5R63_01580</name>
    <name evidence="5" type="ORF">H5R64_01895</name>
</gene>
<dbReference type="GO" id="GO:0016491">
    <property type="term" value="F:oxidoreductase activity"/>
    <property type="evidence" value="ECO:0007669"/>
    <property type="project" value="UniProtKB-KW"/>
</dbReference>
<comment type="caution">
    <text evidence="6">The sequence shown here is derived from an EMBL/GenBank/DDBJ whole genome shotgun (WGS) entry which is preliminary data.</text>
</comment>
<dbReference type="AlphaFoldDB" id="A0A7W3TY85"/>
<dbReference type="GO" id="GO:0005737">
    <property type="term" value="C:cytoplasm"/>
    <property type="evidence" value="ECO:0007669"/>
    <property type="project" value="UniProtKB-SubCell"/>
</dbReference>
<evidence type="ECO:0000313" key="6">
    <source>
        <dbReference type="EMBL" id="MBB1085489.1"/>
    </source>
</evidence>
<dbReference type="InterPro" id="IPR029479">
    <property type="entry name" value="Nitroreductase"/>
</dbReference>
<organism evidence="6 7">
    <name type="scientific">Limosilactobacillus fastidiosus</name>
    <dbReference type="NCBI Taxonomy" id="2759855"/>
    <lineage>
        <taxon>Bacteria</taxon>
        <taxon>Bacillati</taxon>
        <taxon>Bacillota</taxon>
        <taxon>Bacilli</taxon>
        <taxon>Lactobacillales</taxon>
        <taxon>Lactobacillaceae</taxon>
        <taxon>Limosilactobacillus</taxon>
    </lineage>
</organism>
<comment type="subcellular location">
    <subcellularLocation>
        <location evidence="1">Cytoplasm</location>
    </subcellularLocation>
</comment>
<name>A0A7W3TY85_9LACO</name>
<keyword evidence="8" id="KW-1185">Reference proteome</keyword>
<evidence type="ECO:0000256" key="2">
    <source>
        <dbReference type="ARBA" id="ARBA00022490"/>
    </source>
</evidence>
<protein>
    <submittedName>
        <fullName evidence="6">Nitroreductase family protein</fullName>
    </submittedName>
</protein>
<dbReference type="InterPro" id="IPR033877">
    <property type="entry name" value="Frm2/Hbn1"/>
</dbReference>
<dbReference type="Gene3D" id="3.40.109.10">
    <property type="entry name" value="NADH Oxidase"/>
    <property type="match status" value="1"/>
</dbReference>
<dbReference type="Pfam" id="PF00881">
    <property type="entry name" value="Nitroreductase"/>
    <property type="match status" value="1"/>
</dbReference>
<dbReference type="Proteomes" id="UP000518255">
    <property type="component" value="Unassembled WGS sequence"/>
</dbReference>
<evidence type="ECO:0000313" key="7">
    <source>
        <dbReference type="Proteomes" id="UP000518255"/>
    </source>
</evidence>
<evidence type="ECO:0000259" key="4">
    <source>
        <dbReference type="Pfam" id="PF00881"/>
    </source>
</evidence>
<dbReference type="FunFam" id="3.40.109.10:FF:000001">
    <property type="entry name" value="Nitroreductase family"/>
    <property type="match status" value="1"/>
</dbReference>
<evidence type="ECO:0000313" key="5">
    <source>
        <dbReference type="EMBL" id="MBB1062559.1"/>
    </source>
</evidence>
<feature type="domain" description="Nitroreductase" evidence="4">
    <location>
        <begin position="11"/>
        <end position="178"/>
    </location>
</feature>
<dbReference type="GO" id="GO:0034599">
    <property type="term" value="P:cellular response to oxidative stress"/>
    <property type="evidence" value="ECO:0007669"/>
    <property type="project" value="InterPro"/>
</dbReference>
<dbReference type="RefSeq" id="WP_182580384.1">
    <property type="nucleotide sequence ID" value="NZ_JACIUY010000044.1"/>
</dbReference>
<dbReference type="PANTHER" id="PTHR43035:SF1">
    <property type="entry name" value="FATTY ACID REPRESSION MUTANT PROTEIN 2-RELATED"/>
    <property type="match status" value="1"/>
</dbReference>
<keyword evidence="3" id="KW-0560">Oxidoreductase</keyword>
<dbReference type="Proteomes" id="UP000544052">
    <property type="component" value="Unassembled WGS sequence"/>
</dbReference>
<dbReference type="EMBL" id="JACIUZ010000019">
    <property type="protein sequence ID" value="MBB1062559.1"/>
    <property type="molecule type" value="Genomic_DNA"/>
</dbReference>
<evidence type="ECO:0000256" key="1">
    <source>
        <dbReference type="ARBA" id="ARBA00004496"/>
    </source>
</evidence>
<keyword evidence="2" id="KW-0963">Cytoplasm</keyword>
<dbReference type="InterPro" id="IPR000415">
    <property type="entry name" value="Nitroreductase-like"/>
</dbReference>
<dbReference type="SUPFAM" id="SSF55469">
    <property type="entry name" value="FMN-dependent nitroreductase-like"/>
    <property type="match status" value="1"/>
</dbReference>
<dbReference type="EMBL" id="JACIUY010000044">
    <property type="protein sequence ID" value="MBB1085489.1"/>
    <property type="molecule type" value="Genomic_DNA"/>
</dbReference>